<protein>
    <submittedName>
        <fullName evidence="3">MoxR family ATPase</fullName>
    </submittedName>
</protein>
<gene>
    <name evidence="3" type="ORF">K1Y72_31090</name>
</gene>
<evidence type="ECO:0000313" key="4">
    <source>
        <dbReference type="Proteomes" id="UP000774570"/>
    </source>
</evidence>
<evidence type="ECO:0000313" key="3">
    <source>
        <dbReference type="EMBL" id="MBW8486851.1"/>
    </source>
</evidence>
<feature type="compositionally biased region" description="Basic and acidic residues" evidence="1">
    <location>
        <begin position="40"/>
        <end position="50"/>
    </location>
</feature>
<sequence length="373" mass="41029">MSADQPPGRPAAAPRDGNGGGPPAGERPPAWWLYHGTGRPRPDFDLRRELPAPPPWRTFGGGDPQPPPPEDDDFARRLGPVENLRPTAADRAEIEAVNAALLLRRPLLVTGPPGVGKSSLAYRISRELRLGRVLRWPISSRSTLAGGLHAYDAVGRVQAAAAERAERRKNDTETDIGDFLRLGPLGTALLPHALPRVLLIDELDKSDIDLPNDLLDVLEEGHFRIPELERVSGNFPQVKVHTADPGVRALVRNGHVQCAEFPLIVITSNGERAFPPALRRRCLHFEMEEPDEERLADMVAAHFSGHAGPDVQRMVADFLRQRRARGGLAIDQLLNAAYLLRSGTGAETDEAGFRRILDLIWQRLNDVELKAVE</sequence>
<reference evidence="3 4" key="1">
    <citation type="submission" date="2021-07" db="EMBL/GenBank/DDBJ databases">
        <title>Actinomadura sp. PM05-2 isolated from lichen.</title>
        <authorList>
            <person name="Somphong A."/>
            <person name="Phongsopitanun W."/>
            <person name="Tanasupawat S."/>
            <person name="Peongsungnone V."/>
        </authorList>
    </citation>
    <scope>NUCLEOTIDE SEQUENCE [LARGE SCALE GENOMIC DNA]</scope>
    <source>
        <strain evidence="3 4">PM05-2</strain>
    </source>
</reference>
<dbReference type="InterPro" id="IPR027417">
    <property type="entry name" value="P-loop_NTPase"/>
</dbReference>
<dbReference type="RefSeq" id="WP_220170090.1">
    <property type="nucleotide sequence ID" value="NZ_JAIBOA010000027.1"/>
</dbReference>
<proteinExistence type="predicted"/>
<keyword evidence="4" id="KW-1185">Reference proteome</keyword>
<dbReference type="Proteomes" id="UP000774570">
    <property type="component" value="Unassembled WGS sequence"/>
</dbReference>
<dbReference type="InterPro" id="IPR011704">
    <property type="entry name" value="ATPase_dyneun-rel_AAA"/>
</dbReference>
<feature type="region of interest" description="Disordered" evidence="1">
    <location>
        <begin position="1"/>
        <end position="77"/>
    </location>
</feature>
<organism evidence="3 4">
    <name type="scientific">Actinomadura parmotrematis</name>
    <dbReference type="NCBI Taxonomy" id="2864039"/>
    <lineage>
        <taxon>Bacteria</taxon>
        <taxon>Bacillati</taxon>
        <taxon>Actinomycetota</taxon>
        <taxon>Actinomycetes</taxon>
        <taxon>Streptosporangiales</taxon>
        <taxon>Thermomonosporaceae</taxon>
        <taxon>Actinomadura</taxon>
    </lineage>
</organism>
<evidence type="ECO:0000259" key="2">
    <source>
        <dbReference type="SMART" id="SM00382"/>
    </source>
</evidence>
<evidence type="ECO:0000256" key="1">
    <source>
        <dbReference type="SAM" id="MobiDB-lite"/>
    </source>
</evidence>
<dbReference type="InterPro" id="IPR003593">
    <property type="entry name" value="AAA+_ATPase"/>
</dbReference>
<dbReference type="Pfam" id="PF07728">
    <property type="entry name" value="AAA_5"/>
    <property type="match status" value="1"/>
</dbReference>
<name>A0ABS7G307_9ACTN</name>
<dbReference type="EMBL" id="JAIBOA010000027">
    <property type="protein sequence ID" value="MBW8486851.1"/>
    <property type="molecule type" value="Genomic_DNA"/>
</dbReference>
<dbReference type="Gene3D" id="3.40.50.300">
    <property type="entry name" value="P-loop containing nucleotide triphosphate hydrolases"/>
    <property type="match status" value="1"/>
</dbReference>
<dbReference type="SUPFAM" id="SSF52540">
    <property type="entry name" value="P-loop containing nucleoside triphosphate hydrolases"/>
    <property type="match status" value="1"/>
</dbReference>
<comment type="caution">
    <text evidence="3">The sequence shown here is derived from an EMBL/GenBank/DDBJ whole genome shotgun (WGS) entry which is preliminary data.</text>
</comment>
<accession>A0ABS7G307</accession>
<feature type="domain" description="AAA+ ATPase" evidence="2">
    <location>
        <begin position="103"/>
        <end position="291"/>
    </location>
</feature>
<dbReference type="SMART" id="SM00382">
    <property type="entry name" value="AAA"/>
    <property type="match status" value="1"/>
</dbReference>